<proteinExistence type="inferred from homology"/>
<reference evidence="4 5" key="1">
    <citation type="submission" date="2019-03" db="EMBL/GenBank/DDBJ databases">
        <title>Genomic Encyclopedia of Type Strains, Phase IV (KMG-IV): sequencing the most valuable type-strain genomes for metagenomic binning, comparative biology and taxonomic classification.</title>
        <authorList>
            <person name="Goeker M."/>
        </authorList>
    </citation>
    <scope>NUCLEOTIDE SEQUENCE [LARGE SCALE GENOMIC DNA]</scope>
    <source>
        <strain evidence="4 5">DSM 45361</strain>
    </source>
</reference>
<sequence length="412" mass="42757">MEQPDRRAARAAMVGGRVLVALVSAAALVAAGVAWTRLSQLSDSVNTTDALAEVEHQSPVGAQPKKDDGAEDLLLVGSDTRTDMQGRPLSAQQLRELRTEASAGLNTDTIILIRIPHGGGKSYAISIPRDTYVSIPGRAPDKINSVYGVRKYAAEQELRRSGATDRAVIEKKSAQAGQAALVETVQNLTGVHVDHYAEISLYGFYLLTEAVGGVEVCLNHATVDPDSGANFAGGVQTVSGSDAVAFVRQRKNLPRGDLDRIVRQQTFLASAMRKMLSAGTLTSSSKLNALAEAVNKSVVTDGGLKLIDLVEQAQSLASGNVGFVTIPVTSGNAHNSRGQSIVSVSVPAVRAYVAGLVGQKASPSAPMTTPTDVSDGPPPPKPTTTTTGNGLAGGHLLALDAALNAAAPRCVD</sequence>
<name>A0A4R6S4M3_LABRH</name>
<evidence type="ECO:0000256" key="1">
    <source>
        <dbReference type="ARBA" id="ARBA00006068"/>
    </source>
</evidence>
<dbReference type="PANTHER" id="PTHR33392:SF6">
    <property type="entry name" value="POLYISOPRENYL-TEICHOIC ACID--PEPTIDOGLYCAN TEICHOIC ACID TRANSFERASE TAGU"/>
    <property type="match status" value="1"/>
</dbReference>
<dbReference type="InterPro" id="IPR004474">
    <property type="entry name" value="LytR_CpsA_psr"/>
</dbReference>
<evidence type="ECO:0000313" key="5">
    <source>
        <dbReference type="Proteomes" id="UP000295444"/>
    </source>
</evidence>
<evidence type="ECO:0000259" key="3">
    <source>
        <dbReference type="Pfam" id="PF03816"/>
    </source>
</evidence>
<dbReference type="Pfam" id="PF03816">
    <property type="entry name" value="LytR_cpsA_psr"/>
    <property type="match status" value="1"/>
</dbReference>
<dbReference type="NCBIfam" id="TIGR00350">
    <property type="entry name" value="lytR_cpsA_psr"/>
    <property type="match status" value="1"/>
</dbReference>
<dbReference type="Gene3D" id="3.40.630.190">
    <property type="entry name" value="LCP protein"/>
    <property type="match status" value="1"/>
</dbReference>
<feature type="domain" description="Cell envelope-related transcriptional attenuator" evidence="3">
    <location>
        <begin position="106"/>
        <end position="276"/>
    </location>
</feature>
<evidence type="ECO:0000313" key="4">
    <source>
        <dbReference type="EMBL" id="TDP93686.1"/>
    </source>
</evidence>
<protein>
    <submittedName>
        <fullName evidence="4">LytR family transcriptional attenuator</fullName>
    </submittedName>
</protein>
<dbReference type="RefSeq" id="WP_243754351.1">
    <property type="nucleotide sequence ID" value="NZ_SNXZ01000006.1"/>
</dbReference>
<gene>
    <name evidence="4" type="ORF">EV186_10680</name>
</gene>
<feature type="region of interest" description="Disordered" evidence="2">
    <location>
        <begin position="360"/>
        <end position="391"/>
    </location>
</feature>
<dbReference type="Proteomes" id="UP000295444">
    <property type="component" value="Unassembled WGS sequence"/>
</dbReference>
<evidence type="ECO:0000256" key="2">
    <source>
        <dbReference type="SAM" id="MobiDB-lite"/>
    </source>
</evidence>
<dbReference type="InterPro" id="IPR050922">
    <property type="entry name" value="LytR/CpsA/Psr_CW_biosynth"/>
</dbReference>
<dbReference type="PANTHER" id="PTHR33392">
    <property type="entry name" value="POLYISOPRENYL-TEICHOIC ACID--PEPTIDOGLYCAN TEICHOIC ACID TRANSFERASE TAGU"/>
    <property type="match status" value="1"/>
</dbReference>
<organism evidence="4 5">
    <name type="scientific">Labedaea rhizosphaerae</name>
    <dbReference type="NCBI Taxonomy" id="598644"/>
    <lineage>
        <taxon>Bacteria</taxon>
        <taxon>Bacillati</taxon>
        <taxon>Actinomycetota</taxon>
        <taxon>Actinomycetes</taxon>
        <taxon>Pseudonocardiales</taxon>
        <taxon>Pseudonocardiaceae</taxon>
        <taxon>Labedaea</taxon>
    </lineage>
</organism>
<accession>A0A4R6S4M3</accession>
<dbReference type="EMBL" id="SNXZ01000006">
    <property type="protein sequence ID" value="TDP93686.1"/>
    <property type="molecule type" value="Genomic_DNA"/>
</dbReference>
<keyword evidence="5" id="KW-1185">Reference proteome</keyword>
<comment type="similarity">
    <text evidence="1">Belongs to the LytR/CpsA/Psr (LCP) family.</text>
</comment>
<dbReference type="AlphaFoldDB" id="A0A4R6S4M3"/>
<comment type="caution">
    <text evidence="4">The sequence shown here is derived from an EMBL/GenBank/DDBJ whole genome shotgun (WGS) entry which is preliminary data.</text>
</comment>